<dbReference type="RefSeq" id="WP_084133214.1">
    <property type="nucleotide sequence ID" value="NZ_JBHLVS010000012.1"/>
</dbReference>
<feature type="transmembrane region" description="Helical" evidence="7">
    <location>
        <begin position="199"/>
        <end position="223"/>
    </location>
</feature>
<feature type="transmembrane region" description="Helical" evidence="7">
    <location>
        <begin position="161"/>
        <end position="178"/>
    </location>
</feature>
<feature type="transmembrane region" description="Helical" evidence="7">
    <location>
        <begin position="99"/>
        <end position="118"/>
    </location>
</feature>
<gene>
    <name evidence="9" type="ORF">RV00_GL001110</name>
</gene>
<dbReference type="InterPro" id="IPR035906">
    <property type="entry name" value="MetI-like_sf"/>
</dbReference>
<dbReference type="AlphaFoldDB" id="A0A1L8SX92"/>
<dbReference type="CDD" id="cd06261">
    <property type="entry name" value="TM_PBP2"/>
    <property type="match status" value="1"/>
</dbReference>
<comment type="caution">
    <text evidence="9">The sequence shown here is derived from an EMBL/GenBank/DDBJ whole genome shotgun (WGS) entry which is preliminary data.</text>
</comment>
<dbReference type="PANTHER" id="PTHR43744:SF9">
    <property type="entry name" value="POLYGALACTURONAN_RHAMNOGALACTURONAN TRANSPORT SYSTEM PERMEASE PROTEIN YTCP"/>
    <property type="match status" value="1"/>
</dbReference>
<evidence type="ECO:0000256" key="7">
    <source>
        <dbReference type="SAM" id="Phobius"/>
    </source>
</evidence>
<feature type="domain" description="ABC transmembrane type-1" evidence="8">
    <location>
        <begin position="95"/>
        <end position="298"/>
    </location>
</feature>
<keyword evidence="3" id="KW-1003">Cell membrane</keyword>
<dbReference type="PROSITE" id="PS50928">
    <property type="entry name" value="ABC_TM1"/>
    <property type="match status" value="1"/>
</dbReference>
<dbReference type="GO" id="GO:0055085">
    <property type="term" value="P:transmembrane transport"/>
    <property type="evidence" value="ECO:0007669"/>
    <property type="project" value="InterPro"/>
</dbReference>
<evidence type="ECO:0000256" key="4">
    <source>
        <dbReference type="ARBA" id="ARBA00022692"/>
    </source>
</evidence>
<dbReference type="EMBL" id="JXKM01000002">
    <property type="protein sequence ID" value="OJG36665.1"/>
    <property type="molecule type" value="Genomic_DNA"/>
</dbReference>
<proteinExistence type="predicted"/>
<evidence type="ECO:0000256" key="3">
    <source>
        <dbReference type="ARBA" id="ARBA00022475"/>
    </source>
</evidence>
<keyword evidence="5 7" id="KW-1133">Transmembrane helix</keyword>
<evidence type="ECO:0000313" key="9">
    <source>
        <dbReference type="EMBL" id="OJG36665.1"/>
    </source>
</evidence>
<evidence type="ECO:0000256" key="2">
    <source>
        <dbReference type="ARBA" id="ARBA00022448"/>
    </source>
</evidence>
<comment type="subcellular location">
    <subcellularLocation>
        <location evidence="1">Cell membrane</location>
        <topology evidence="1">Multi-pass membrane protein</topology>
    </subcellularLocation>
</comment>
<evidence type="ECO:0000256" key="1">
    <source>
        <dbReference type="ARBA" id="ARBA00004651"/>
    </source>
</evidence>
<dbReference type="InterPro" id="IPR000515">
    <property type="entry name" value="MetI-like"/>
</dbReference>
<feature type="transmembrane region" description="Helical" evidence="7">
    <location>
        <begin position="130"/>
        <end position="155"/>
    </location>
</feature>
<dbReference type="Gene3D" id="1.10.3720.10">
    <property type="entry name" value="MetI-like"/>
    <property type="match status" value="1"/>
</dbReference>
<protein>
    <recommendedName>
        <fullName evidence="8">ABC transmembrane type-1 domain-containing protein</fullName>
    </recommendedName>
</protein>
<dbReference type="GO" id="GO:0005886">
    <property type="term" value="C:plasma membrane"/>
    <property type="evidence" value="ECO:0007669"/>
    <property type="project" value="UniProtKB-SubCell"/>
</dbReference>
<keyword evidence="6 7" id="KW-0472">Membrane</keyword>
<evidence type="ECO:0000256" key="5">
    <source>
        <dbReference type="ARBA" id="ARBA00022989"/>
    </source>
</evidence>
<organism evidence="9 10">
    <name type="scientific">Enterococcus devriesei</name>
    <dbReference type="NCBI Taxonomy" id="319970"/>
    <lineage>
        <taxon>Bacteria</taxon>
        <taxon>Bacillati</taxon>
        <taxon>Bacillota</taxon>
        <taxon>Bacilli</taxon>
        <taxon>Lactobacillales</taxon>
        <taxon>Enterococcaceae</taxon>
        <taxon>Enterococcus</taxon>
    </lineage>
</organism>
<dbReference type="STRING" id="319970.RV00_GL001110"/>
<dbReference type="PANTHER" id="PTHR43744">
    <property type="entry name" value="ABC TRANSPORTER PERMEASE PROTEIN MG189-RELATED-RELATED"/>
    <property type="match status" value="1"/>
</dbReference>
<name>A0A1L8SX92_9ENTE</name>
<feature type="transmembrane region" description="Helical" evidence="7">
    <location>
        <begin position="31"/>
        <end position="55"/>
    </location>
</feature>
<accession>A0A1L8SX92</accession>
<feature type="transmembrane region" description="Helical" evidence="7">
    <location>
        <begin position="287"/>
        <end position="304"/>
    </location>
</feature>
<keyword evidence="2" id="KW-0813">Transport</keyword>
<keyword evidence="10" id="KW-1185">Reference proteome</keyword>
<evidence type="ECO:0000313" key="10">
    <source>
        <dbReference type="Proteomes" id="UP000183700"/>
    </source>
</evidence>
<dbReference type="SUPFAM" id="SSF161098">
    <property type="entry name" value="MetI-like"/>
    <property type="match status" value="1"/>
</dbReference>
<keyword evidence="4 7" id="KW-0812">Transmembrane</keyword>
<dbReference type="OrthoDB" id="9810086at2"/>
<evidence type="ECO:0000256" key="6">
    <source>
        <dbReference type="ARBA" id="ARBA00023136"/>
    </source>
</evidence>
<dbReference type="Proteomes" id="UP000183700">
    <property type="component" value="Unassembled WGS sequence"/>
</dbReference>
<reference evidence="9 10" key="1">
    <citation type="submission" date="2014-12" db="EMBL/GenBank/DDBJ databases">
        <title>Draft genome sequences of 29 type strains of Enterococci.</title>
        <authorList>
            <person name="Zhong Z."/>
            <person name="Sun Z."/>
            <person name="Liu W."/>
            <person name="Zhang W."/>
            <person name="Zhang H."/>
        </authorList>
    </citation>
    <scope>NUCLEOTIDE SEQUENCE [LARGE SCALE GENOMIC DNA]</scope>
    <source>
        <strain evidence="9 10">DSM 22802</strain>
    </source>
</reference>
<sequence>MVDTVNQKKKISLPFKKKTIAKEQLSRGEKIFNAVNTFFFLLFTFVCAYPFYYIFINTISDNKLSAAGKILFLPKGIHFENYLKIFEIPNISSAFTISIARTLIGTALTVLCCAFLGFMMTQTKMTGRKFVYRFFVTTMYVSAGTIPVYILFTQLGLLDNFLVYIIPGMVSAYNMVLVKTYCESSIPASLQESAEIDGAGILTVFFKVVLPLMVPILATLAIFTAVGQWNNFMDTVLYVTREDLHTLQYVLYRYLTQATALANEVNSGNMAADQIAANAQTAQSVKLTVTMCVVLPIFAIYPFFQRFFVKGITIGAVKG</sequence>
<evidence type="ECO:0000259" key="8">
    <source>
        <dbReference type="PROSITE" id="PS50928"/>
    </source>
</evidence>